<dbReference type="Pfam" id="PF01795">
    <property type="entry name" value="Methyltransf_5"/>
    <property type="match status" value="1"/>
</dbReference>
<dbReference type="Proteomes" id="UP000006454">
    <property type="component" value="Unassembled WGS sequence"/>
</dbReference>
<dbReference type="GO" id="GO:0070475">
    <property type="term" value="P:rRNA base methylation"/>
    <property type="evidence" value="ECO:0007669"/>
    <property type="project" value="UniProtKB-UniRule"/>
</dbReference>
<dbReference type="InterPro" id="IPR029063">
    <property type="entry name" value="SAM-dependent_MTases_sf"/>
</dbReference>
<evidence type="ECO:0000256" key="6">
    <source>
        <dbReference type="HAMAP-Rule" id="MF_01007"/>
    </source>
</evidence>
<dbReference type="GO" id="GO:0005737">
    <property type="term" value="C:cytoplasm"/>
    <property type="evidence" value="ECO:0007669"/>
    <property type="project" value="UniProtKB-SubCell"/>
</dbReference>
<feature type="binding site" evidence="6">
    <location>
        <position position="129"/>
    </location>
    <ligand>
        <name>S-adenosyl-L-methionine</name>
        <dbReference type="ChEBI" id="CHEBI:59789"/>
    </ligand>
</feature>
<evidence type="ECO:0000256" key="3">
    <source>
        <dbReference type="ARBA" id="ARBA00022603"/>
    </source>
</evidence>
<comment type="catalytic activity">
    <reaction evidence="6">
        <text>cytidine(1402) in 16S rRNA + S-adenosyl-L-methionine = N(4)-methylcytidine(1402) in 16S rRNA + S-adenosyl-L-homocysteine + H(+)</text>
        <dbReference type="Rhea" id="RHEA:42928"/>
        <dbReference type="Rhea" id="RHEA-COMP:10286"/>
        <dbReference type="Rhea" id="RHEA-COMP:10287"/>
        <dbReference type="ChEBI" id="CHEBI:15378"/>
        <dbReference type="ChEBI" id="CHEBI:57856"/>
        <dbReference type="ChEBI" id="CHEBI:59789"/>
        <dbReference type="ChEBI" id="CHEBI:74506"/>
        <dbReference type="ChEBI" id="CHEBI:82748"/>
        <dbReference type="EC" id="2.1.1.199"/>
    </reaction>
</comment>
<evidence type="ECO:0000256" key="1">
    <source>
        <dbReference type="ARBA" id="ARBA00010396"/>
    </source>
</evidence>
<evidence type="ECO:0000256" key="5">
    <source>
        <dbReference type="ARBA" id="ARBA00022691"/>
    </source>
</evidence>
<name>Q7P6G1_FUSVC</name>
<evidence type="ECO:0000256" key="4">
    <source>
        <dbReference type="ARBA" id="ARBA00022679"/>
    </source>
</evidence>
<dbReference type="PANTHER" id="PTHR11265">
    <property type="entry name" value="S-ADENOSYL-METHYLTRANSFERASE MRAW"/>
    <property type="match status" value="1"/>
</dbReference>
<keyword evidence="2 6" id="KW-0698">rRNA processing</keyword>
<dbReference type="PANTHER" id="PTHR11265:SF0">
    <property type="entry name" value="12S RRNA N4-METHYLCYTIDINE METHYLTRANSFERASE"/>
    <property type="match status" value="1"/>
</dbReference>
<dbReference type="SUPFAM" id="SSF81799">
    <property type="entry name" value="Putative methyltransferase TM0872, insert domain"/>
    <property type="match status" value="1"/>
</dbReference>
<comment type="function">
    <text evidence="6">Specifically methylates the N4 position of cytidine in position 1402 (C1402) of 16S rRNA.</text>
</comment>
<dbReference type="EMBL" id="AABF01000036">
    <property type="protein sequence ID" value="EAA24365.1"/>
    <property type="molecule type" value="Genomic_DNA"/>
</dbReference>
<dbReference type="HAMAP" id="MF_01007">
    <property type="entry name" value="16SrRNA_methyltr_H"/>
    <property type="match status" value="1"/>
</dbReference>
<dbReference type="SUPFAM" id="SSF53335">
    <property type="entry name" value="S-adenosyl-L-methionine-dependent methyltransferases"/>
    <property type="match status" value="1"/>
</dbReference>
<comment type="similarity">
    <text evidence="1 6">Belongs to the methyltransferase superfamily. RsmH family.</text>
</comment>
<dbReference type="EC" id="2.1.1.199" evidence="6"/>
<feature type="binding site" evidence="6">
    <location>
        <position position="101"/>
    </location>
    <ligand>
        <name>S-adenosyl-L-methionine</name>
        <dbReference type="ChEBI" id="CHEBI:59789"/>
    </ligand>
</feature>
<gene>
    <name evidence="6" type="primary">rsmH</name>
    <name evidence="7" type="ORF">FNV1181</name>
</gene>
<dbReference type="GO" id="GO:0071424">
    <property type="term" value="F:rRNA (cytosine-N4-)-methyltransferase activity"/>
    <property type="evidence" value="ECO:0007669"/>
    <property type="project" value="UniProtKB-UniRule"/>
</dbReference>
<dbReference type="AlphaFoldDB" id="Q7P6G1"/>
<reference evidence="7 8" key="1">
    <citation type="journal article" date="2003" name="Genome Res.">
        <title>Genome analysis of F. nucleatum sub spp vincentii and its comparison with the genome of F. nucleatum ATCC 25586.</title>
        <authorList>
            <person name="Kapatral V."/>
            <person name="Ivanova N."/>
            <person name="Anderson I."/>
            <person name="Reznik G."/>
            <person name="Bhattacharyya A."/>
            <person name="Gardner W.L."/>
            <person name="Mikhailova N."/>
            <person name="Lapidus A."/>
            <person name="Larsen N."/>
            <person name="D'Souza M."/>
            <person name="Walunas T."/>
            <person name="Haselkorn R."/>
            <person name="Overbeek R."/>
            <person name="Kyrpides N."/>
        </authorList>
    </citation>
    <scope>NUCLEOTIDE SEQUENCE [LARGE SCALE GENOMIC DNA]</scope>
    <source>
        <strain evidence="7 8">ATCC 49256</strain>
    </source>
</reference>
<keyword evidence="3 6" id="KW-0489">Methyltransferase</keyword>
<keyword evidence="5 6" id="KW-0949">S-adenosyl-L-methionine</keyword>
<dbReference type="PIRSF" id="PIRSF004486">
    <property type="entry name" value="MraW"/>
    <property type="match status" value="1"/>
</dbReference>
<feature type="binding site" evidence="6">
    <location>
        <begin position="54"/>
        <end position="56"/>
    </location>
    <ligand>
        <name>S-adenosyl-L-methionine</name>
        <dbReference type="ChEBI" id="CHEBI:59789"/>
    </ligand>
</feature>
<evidence type="ECO:0000313" key="7">
    <source>
        <dbReference type="EMBL" id="EAA24365.1"/>
    </source>
</evidence>
<organism evidence="7 8">
    <name type="scientific">Fusobacterium vincentii ATCC 49256</name>
    <dbReference type="NCBI Taxonomy" id="209882"/>
    <lineage>
        <taxon>Bacteria</taxon>
        <taxon>Fusobacteriati</taxon>
        <taxon>Fusobacteriota</taxon>
        <taxon>Fusobacteriia</taxon>
        <taxon>Fusobacteriales</taxon>
        <taxon>Fusobacteriaceae</taxon>
        <taxon>Fusobacterium</taxon>
    </lineage>
</organism>
<evidence type="ECO:0000313" key="8">
    <source>
        <dbReference type="Proteomes" id="UP000006454"/>
    </source>
</evidence>
<proteinExistence type="inferred from homology"/>
<dbReference type="FunFam" id="1.10.150.170:FF:000003">
    <property type="entry name" value="Ribosomal RNA small subunit methyltransferase H"/>
    <property type="match status" value="1"/>
</dbReference>
<dbReference type="InterPro" id="IPR023397">
    <property type="entry name" value="SAM-dep_MeTrfase_MraW_recog"/>
</dbReference>
<evidence type="ECO:0000256" key="2">
    <source>
        <dbReference type="ARBA" id="ARBA00022552"/>
    </source>
</evidence>
<sequence>MIFCNNFFIIIRKNGEFMEKIGNDYHIPVLYYETLDNLVINPDGIYIDCTLGGGSHSEGILERLSDKGLLISIDQDTNAIEYSKKRLEKFGSKWKVFKGNFENIDTIAYMAGVDKVDGILMDIGVSSKQLDDPKRGFSYRYDVKLDMRMNIEQKISAYDVVNTYSEEQLSKIIFEYGEERHARKIAKLIVEERKSSPIEKTSDLIALIKRAYPERASKHPAKKTFQAIRIEVNRELEVLENAMSKAVELLKVGGRLAIITFHSLEDRIVKNKFKDLATACKCPKDIPICVCGGVKKFEIITKKPIIPIDDELKNNNRAHSSKLRILERILD</sequence>
<comment type="subcellular location">
    <subcellularLocation>
        <location evidence="6">Cytoplasm</location>
    </subcellularLocation>
</comment>
<feature type="binding site" evidence="6">
    <location>
        <position position="74"/>
    </location>
    <ligand>
        <name>S-adenosyl-L-methionine</name>
        <dbReference type="ChEBI" id="CHEBI:59789"/>
    </ligand>
</feature>
<dbReference type="NCBIfam" id="TIGR00006">
    <property type="entry name" value="16S rRNA (cytosine(1402)-N(4))-methyltransferase RsmH"/>
    <property type="match status" value="1"/>
</dbReference>
<dbReference type="InterPro" id="IPR002903">
    <property type="entry name" value="RsmH"/>
</dbReference>
<protein>
    <recommendedName>
        <fullName evidence="6">Ribosomal RNA small subunit methyltransferase H</fullName>
        <ecNumber evidence="6">2.1.1.199</ecNumber>
    </recommendedName>
    <alternativeName>
        <fullName evidence="6">16S rRNA m(4)C1402 methyltransferase</fullName>
    </alternativeName>
    <alternativeName>
        <fullName evidence="6">rRNA (cytosine-N(4)-)-methyltransferase RsmH</fullName>
    </alternativeName>
</protein>
<keyword evidence="4 6" id="KW-0808">Transferase</keyword>
<dbReference type="Gene3D" id="1.10.150.170">
    <property type="entry name" value="Putative methyltransferase TM0872, insert domain"/>
    <property type="match status" value="1"/>
</dbReference>
<dbReference type="Gene3D" id="3.40.50.150">
    <property type="entry name" value="Vaccinia Virus protein VP39"/>
    <property type="match status" value="1"/>
</dbReference>
<accession>Q7P6G1</accession>
<comment type="caution">
    <text evidence="7">The sequence shown here is derived from an EMBL/GenBank/DDBJ whole genome shotgun (WGS) entry which is preliminary data.</text>
</comment>
<keyword evidence="6" id="KW-0963">Cytoplasm</keyword>
<feature type="binding site" evidence="6">
    <location>
        <position position="122"/>
    </location>
    <ligand>
        <name>S-adenosyl-L-methionine</name>
        <dbReference type="ChEBI" id="CHEBI:59789"/>
    </ligand>
</feature>